<reference evidence="7 8" key="1">
    <citation type="journal article" date="2019" name="Nat. Microbiol.">
        <title>Mediterranean grassland soil C-N compound turnover is dependent on rainfall and depth, and is mediated by genomically divergent microorganisms.</title>
        <authorList>
            <person name="Diamond S."/>
            <person name="Andeer P.F."/>
            <person name="Li Z."/>
            <person name="Crits-Christoph A."/>
            <person name="Burstein D."/>
            <person name="Anantharaman K."/>
            <person name="Lane K.R."/>
            <person name="Thomas B.C."/>
            <person name="Pan C."/>
            <person name="Northen T.R."/>
            <person name="Banfield J.F."/>
        </authorList>
    </citation>
    <scope>NUCLEOTIDE SEQUENCE [LARGE SCALE GENOMIC DNA]</scope>
    <source>
        <strain evidence="7">NP_2</strain>
    </source>
</reference>
<proteinExistence type="predicted"/>
<dbReference type="Pfam" id="PF07690">
    <property type="entry name" value="MFS_1"/>
    <property type="match status" value="1"/>
</dbReference>
<keyword evidence="3 5" id="KW-1133">Transmembrane helix</keyword>
<name>A0A537LQK5_9BACT</name>
<dbReference type="SUPFAM" id="SSF103473">
    <property type="entry name" value="MFS general substrate transporter"/>
    <property type="match status" value="1"/>
</dbReference>
<comment type="subcellular location">
    <subcellularLocation>
        <location evidence="1">Cell membrane</location>
        <topology evidence="1">Multi-pass membrane protein</topology>
    </subcellularLocation>
</comment>
<dbReference type="InterPro" id="IPR036259">
    <property type="entry name" value="MFS_trans_sf"/>
</dbReference>
<dbReference type="InterPro" id="IPR011701">
    <property type="entry name" value="MFS"/>
</dbReference>
<dbReference type="PANTHER" id="PTHR23520">
    <property type="entry name" value="TRANSPORTER, PUTATIVE (AFU_ORTHOLOGUE AFUA_3G04000)-RELATED"/>
    <property type="match status" value="1"/>
</dbReference>
<dbReference type="EMBL" id="VBAJ01000016">
    <property type="protein sequence ID" value="TMJ10276.1"/>
    <property type="molecule type" value="Genomic_DNA"/>
</dbReference>
<feature type="transmembrane region" description="Helical" evidence="5">
    <location>
        <begin position="21"/>
        <end position="44"/>
    </location>
</feature>
<feature type="transmembrane region" description="Helical" evidence="5">
    <location>
        <begin position="188"/>
        <end position="212"/>
    </location>
</feature>
<dbReference type="GO" id="GO:0022857">
    <property type="term" value="F:transmembrane transporter activity"/>
    <property type="evidence" value="ECO:0007669"/>
    <property type="project" value="InterPro"/>
</dbReference>
<feature type="transmembrane region" description="Helical" evidence="5">
    <location>
        <begin position="381"/>
        <end position="405"/>
    </location>
</feature>
<evidence type="ECO:0000256" key="3">
    <source>
        <dbReference type="ARBA" id="ARBA00022989"/>
    </source>
</evidence>
<dbReference type="GO" id="GO:0005886">
    <property type="term" value="C:plasma membrane"/>
    <property type="evidence" value="ECO:0007669"/>
    <property type="project" value="UniProtKB-SubCell"/>
</dbReference>
<evidence type="ECO:0000256" key="2">
    <source>
        <dbReference type="ARBA" id="ARBA00022692"/>
    </source>
</evidence>
<dbReference type="PANTHER" id="PTHR23520:SF5">
    <property type="entry name" value="TRANSPORTER, PUTATIVE (AFU_ORTHOLOGUE AFUA_3G04000)-RELATED"/>
    <property type="match status" value="1"/>
</dbReference>
<feature type="transmembrane region" description="Helical" evidence="5">
    <location>
        <begin position="233"/>
        <end position="254"/>
    </location>
</feature>
<dbReference type="AlphaFoldDB" id="A0A537LQK5"/>
<evidence type="ECO:0000256" key="4">
    <source>
        <dbReference type="ARBA" id="ARBA00023136"/>
    </source>
</evidence>
<keyword evidence="2 5" id="KW-0812">Transmembrane</keyword>
<dbReference type="InterPro" id="IPR020846">
    <property type="entry name" value="MFS_dom"/>
</dbReference>
<dbReference type="PROSITE" id="PS50850">
    <property type="entry name" value="MFS"/>
    <property type="match status" value="1"/>
</dbReference>
<sequence length="414" mass="43389">MRFGPLVPGRLVPWLSHDGRLILAARAVRTFAYGYLSVILGVYLEGLGLAPWHIGAVLTVTLAGSAALTVIFSVIADTVGRRRMLFISAVLMAAAGGAFAVTSNYLLLLLASLTGTVGATSGEVGPFLSLEQAILPQTTDAQHRTALFGVYNTAGALGGAAGSLFAAAPTAMERWLGLPPVGALRVMFVLYAALGLCVLLLFTHLSPAVELAEAARHATRPGLRASRGIVMRLAALFGLDSLAGGFVVQSLMAYWLHLRWGAGPEVLGPVFLGIGLLQAGSFLAAAKLGARFGLINTMVFTHLPSNLLLMLVPAAPSLPWAIGLLLARHALSQMDVPTRQSYTMAVVTPAERTAAAAATNVVRNIAQAITPVLSGVAMQTVALGLPFVLGGGLKIVYDIVLFAVFRRIRPLEER</sequence>
<feature type="transmembrane region" description="Helical" evidence="5">
    <location>
        <begin position="266"/>
        <end position="286"/>
    </location>
</feature>
<protein>
    <submittedName>
        <fullName evidence="7">MFS transporter</fullName>
    </submittedName>
</protein>
<dbReference type="Gene3D" id="1.20.1250.20">
    <property type="entry name" value="MFS general substrate transporter like domains"/>
    <property type="match status" value="1"/>
</dbReference>
<feature type="transmembrane region" description="Helical" evidence="5">
    <location>
        <begin position="307"/>
        <end position="327"/>
    </location>
</feature>
<feature type="transmembrane region" description="Helical" evidence="5">
    <location>
        <begin position="107"/>
        <end position="128"/>
    </location>
</feature>
<evidence type="ECO:0000313" key="7">
    <source>
        <dbReference type="EMBL" id="TMJ10276.1"/>
    </source>
</evidence>
<evidence type="ECO:0000259" key="6">
    <source>
        <dbReference type="PROSITE" id="PS50850"/>
    </source>
</evidence>
<feature type="domain" description="Major facilitator superfamily (MFS) profile" evidence="6">
    <location>
        <begin position="1"/>
        <end position="409"/>
    </location>
</feature>
<evidence type="ECO:0000256" key="5">
    <source>
        <dbReference type="SAM" id="Phobius"/>
    </source>
</evidence>
<accession>A0A537LQK5</accession>
<keyword evidence="4 5" id="KW-0472">Membrane</keyword>
<organism evidence="7 8">
    <name type="scientific">Candidatus Segetimicrobium genomatis</name>
    <dbReference type="NCBI Taxonomy" id="2569760"/>
    <lineage>
        <taxon>Bacteria</taxon>
        <taxon>Bacillati</taxon>
        <taxon>Candidatus Sysuimicrobiota</taxon>
        <taxon>Candidatus Sysuimicrobiia</taxon>
        <taxon>Candidatus Sysuimicrobiales</taxon>
        <taxon>Candidatus Segetimicrobiaceae</taxon>
        <taxon>Candidatus Segetimicrobium</taxon>
    </lineage>
</organism>
<feature type="transmembrane region" description="Helical" evidence="5">
    <location>
        <begin position="84"/>
        <end position="101"/>
    </location>
</feature>
<comment type="caution">
    <text evidence="7">The sequence shown here is derived from an EMBL/GenBank/DDBJ whole genome shotgun (WGS) entry which is preliminary data.</text>
</comment>
<feature type="transmembrane region" description="Helical" evidence="5">
    <location>
        <begin position="149"/>
        <end position="168"/>
    </location>
</feature>
<gene>
    <name evidence="7" type="ORF">E6G99_00960</name>
</gene>
<evidence type="ECO:0000256" key="1">
    <source>
        <dbReference type="ARBA" id="ARBA00004651"/>
    </source>
</evidence>
<feature type="transmembrane region" description="Helical" evidence="5">
    <location>
        <begin position="50"/>
        <end position="72"/>
    </location>
</feature>
<evidence type="ECO:0000313" key="8">
    <source>
        <dbReference type="Proteomes" id="UP000318661"/>
    </source>
</evidence>
<dbReference type="Proteomes" id="UP000318661">
    <property type="component" value="Unassembled WGS sequence"/>
</dbReference>